<dbReference type="PANTHER" id="PTHR22850">
    <property type="entry name" value="WD40 REPEAT FAMILY"/>
    <property type="match status" value="1"/>
</dbReference>
<feature type="repeat" description="WD" evidence="5">
    <location>
        <begin position="141"/>
        <end position="183"/>
    </location>
</feature>
<dbReference type="PROSITE" id="PS50082">
    <property type="entry name" value="WD_REPEATS_2"/>
    <property type="match status" value="3"/>
</dbReference>
<evidence type="ECO:0000256" key="3">
    <source>
        <dbReference type="ARBA" id="ARBA00022737"/>
    </source>
</evidence>
<protein>
    <submittedName>
        <fullName evidence="6">Wd40 repeat family</fullName>
    </submittedName>
</protein>
<evidence type="ECO:0000256" key="1">
    <source>
        <dbReference type="ARBA" id="ARBA00004123"/>
    </source>
</evidence>
<keyword evidence="2 5" id="KW-0853">WD repeat</keyword>
<comment type="subcellular location">
    <subcellularLocation>
        <location evidence="1">Nucleus</location>
    </subcellularLocation>
</comment>
<dbReference type="InterPro" id="IPR001680">
    <property type="entry name" value="WD40_rpt"/>
</dbReference>
<keyword evidence="7" id="KW-1185">Reference proteome</keyword>
<dbReference type="PRINTS" id="PR00320">
    <property type="entry name" value="GPROTEINBRPT"/>
</dbReference>
<dbReference type="Pfam" id="PF00400">
    <property type="entry name" value="WD40"/>
    <property type="match status" value="4"/>
</dbReference>
<comment type="caution">
    <text evidence="6">The sequence shown here is derived from an EMBL/GenBank/DDBJ whole genome shotgun (WGS) entry which is preliminary data.</text>
</comment>
<dbReference type="Proteomes" id="UP001150062">
    <property type="component" value="Unassembled WGS sequence"/>
</dbReference>
<evidence type="ECO:0000256" key="4">
    <source>
        <dbReference type="ARBA" id="ARBA00023242"/>
    </source>
</evidence>
<dbReference type="SMART" id="SM00320">
    <property type="entry name" value="WD40"/>
    <property type="match status" value="5"/>
</dbReference>
<dbReference type="Gene3D" id="2.130.10.10">
    <property type="entry name" value="YVTN repeat-like/Quinoprotein amine dehydrogenase"/>
    <property type="match status" value="1"/>
</dbReference>
<dbReference type="SUPFAM" id="SSF50978">
    <property type="entry name" value="WD40 repeat-like"/>
    <property type="match status" value="1"/>
</dbReference>
<dbReference type="InterPro" id="IPR019775">
    <property type="entry name" value="WD40_repeat_CS"/>
</dbReference>
<dbReference type="InterPro" id="IPR015943">
    <property type="entry name" value="WD40/YVTN_repeat-like_dom_sf"/>
</dbReference>
<dbReference type="InterPro" id="IPR020472">
    <property type="entry name" value="WD40_PAC1"/>
</dbReference>
<keyword evidence="4" id="KW-0539">Nucleus</keyword>
<evidence type="ECO:0000313" key="6">
    <source>
        <dbReference type="EMBL" id="KAJ6234953.1"/>
    </source>
</evidence>
<dbReference type="EMBL" id="JAOAOG010000266">
    <property type="protein sequence ID" value="KAJ6234953.1"/>
    <property type="molecule type" value="Genomic_DNA"/>
</dbReference>
<evidence type="ECO:0000256" key="2">
    <source>
        <dbReference type="ARBA" id="ARBA00022574"/>
    </source>
</evidence>
<reference evidence="6" key="1">
    <citation type="submission" date="2022-08" db="EMBL/GenBank/DDBJ databases">
        <title>Novel sulfate-reducing endosymbionts in the free-living metamonad Anaeramoeba.</title>
        <authorList>
            <person name="Jerlstrom-Hultqvist J."/>
            <person name="Cepicka I."/>
            <person name="Gallot-Lavallee L."/>
            <person name="Salas-Leiva D."/>
            <person name="Curtis B.A."/>
            <person name="Zahonova K."/>
            <person name="Pipaliya S."/>
            <person name="Dacks J."/>
            <person name="Roger A.J."/>
        </authorList>
    </citation>
    <scope>NUCLEOTIDE SEQUENCE</scope>
    <source>
        <strain evidence="6">Schooner1</strain>
    </source>
</reference>
<feature type="repeat" description="WD" evidence="5">
    <location>
        <begin position="276"/>
        <end position="311"/>
    </location>
</feature>
<evidence type="ECO:0000313" key="7">
    <source>
        <dbReference type="Proteomes" id="UP001150062"/>
    </source>
</evidence>
<dbReference type="PROSITE" id="PS00678">
    <property type="entry name" value="WD_REPEATS_1"/>
    <property type="match status" value="2"/>
</dbReference>
<dbReference type="InterPro" id="IPR036322">
    <property type="entry name" value="WD40_repeat_dom_sf"/>
</dbReference>
<dbReference type="PROSITE" id="PS50294">
    <property type="entry name" value="WD_REPEATS_REGION"/>
    <property type="match status" value="2"/>
</dbReference>
<name>A0ABQ8XQR5_9EUKA</name>
<dbReference type="InterPro" id="IPR050459">
    <property type="entry name" value="WD_repeat_RBAP46/RBAP48/MSI1"/>
</dbReference>
<proteinExistence type="predicted"/>
<evidence type="ECO:0000256" key="5">
    <source>
        <dbReference type="PROSITE-ProRule" id="PRU00221"/>
    </source>
</evidence>
<accession>A0ABQ8XQR5</accession>
<feature type="repeat" description="WD" evidence="5">
    <location>
        <begin position="232"/>
        <end position="274"/>
    </location>
</feature>
<keyword evidence="3" id="KW-0677">Repeat</keyword>
<gene>
    <name evidence="6" type="ORF">M0813_28930</name>
</gene>
<organism evidence="6 7">
    <name type="scientific">Anaeramoeba flamelloides</name>
    <dbReference type="NCBI Taxonomy" id="1746091"/>
    <lineage>
        <taxon>Eukaryota</taxon>
        <taxon>Metamonada</taxon>
        <taxon>Anaeramoebidae</taxon>
        <taxon>Anaeramoeba</taxon>
    </lineage>
</organism>
<sequence length="387" mass="45032">MDLNFRDDVSTFTGSNKVWEQNKDQFYDYAHQQTIGRSLTCQWVDDFSLEGNDDQYLILGEDHEKKYELSIYRVDLGKGSQNQSPFKKVFKESLGSEAHHARHQPGNPHVIAAIQESGNIIMIHSDYTNKYSDGQRNTIVTNGHTCEGYGLSWNPKNTNQLLTAAYDSKIFLWDVAESRTQLQKVQTFDDHTKEVEDVEWSPFHYNMFGSVSDDKTLKFFDTRSKKSCLIDIIAHSEEINSLSFNPFNSNILITGSSDNLASLWDLRNPKKRMHSFISHSKPVYKVCFNKKQENIFATSSDDKKIIFWDISKIGEEQIGRDSDIGPPEMIFTHTGHKKLIRDIYWYPYEKWAMVSVDDNYINQVWKVKPEILEYNPEIEFLQILEQF</sequence>